<dbReference type="PANTHER" id="PTHR43806">
    <property type="entry name" value="PEPTIDASE S8"/>
    <property type="match status" value="1"/>
</dbReference>
<dbReference type="eggNOG" id="COG1404">
    <property type="taxonomic scope" value="Bacteria"/>
</dbReference>
<dbReference type="PROSITE" id="PS51318">
    <property type="entry name" value="TAT"/>
    <property type="match status" value="1"/>
</dbReference>
<comment type="similarity">
    <text evidence="1 6 7">Belongs to the peptidase S8 family.</text>
</comment>
<dbReference type="PATRIC" id="fig|1003195.11.peg.2604"/>
<keyword evidence="11" id="KW-1185">Reference proteome</keyword>
<dbReference type="PROSITE" id="PS51892">
    <property type="entry name" value="SUBTILASE"/>
    <property type="match status" value="1"/>
</dbReference>
<feature type="active site" description="Charge relay system" evidence="5 6">
    <location>
        <position position="177"/>
    </location>
</feature>
<feature type="domain" description="Peptidase S8/S53" evidence="9">
    <location>
        <begin position="169"/>
        <end position="480"/>
    </location>
</feature>
<dbReference type="GO" id="GO:0004252">
    <property type="term" value="F:serine-type endopeptidase activity"/>
    <property type="evidence" value="ECO:0007669"/>
    <property type="project" value="UniProtKB-UniRule"/>
</dbReference>
<dbReference type="InterPro" id="IPR015500">
    <property type="entry name" value="Peptidase_S8_subtilisin-rel"/>
</dbReference>
<evidence type="ECO:0000256" key="4">
    <source>
        <dbReference type="ARBA" id="ARBA00022825"/>
    </source>
</evidence>
<evidence type="ECO:0000256" key="7">
    <source>
        <dbReference type="RuleBase" id="RU003355"/>
    </source>
</evidence>
<dbReference type="InterPro" id="IPR023828">
    <property type="entry name" value="Peptidase_S8_Ser-AS"/>
</dbReference>
<evidence type="ECO:0000256" key="3">
    <source>
        <dbReference type="ARBA" id="ARBA00022801"/>
    </source>
</evidence>
<dbReference type="Gene3D" id="3.40.50.200">
    <property type="entry name" value="Peptidase S8/S53 domain"/>
    <property type="match status" value="1"/>
</dbReference>
<dbReference type="AlphaFoldDB" id="F8JY06"/>
<accession>F8JY06</accession>
<dbReference type="MEROPS" id="S08.091"/>
<dbReference type="InterPro" id="IPR036852">
    <property type="entry name" value="Peptidase_S8/S53_dom_sf"/>
</dbReference>
<protein>
    <submittedName>
        <fullName evidence="10">Secreted subtilisin-like protease</fullName>
    </submittedName>
</protein>
<reference evidence="11" key="1">
    <citation type="submission" date="2011-12" db="EMBL/GenBank/DDBJ databases">
        <title>Complete genome sequence of Streptomyces cattleya strain DSM 46488.</title>
        <authorList>
            <person name="Ou H.-Y."/>
            <person name="Li P."/>
            <person name="Zhao C."/>
            <person name="O'Hagan D."/>
            <person name="Deng Z."/>
        </authorList>
    </citation>
    <scope>NUCLEOTIDE SEQUENCE [LARGE SCALE GENOMIC DNA]</scope>
    <source>
        <strain evidence="11">ATCC 35852 / DSM 46488 / JCM 4925 / NBRC 14057 / NRRL 8057</strain>
    </source>
</reference>
<feature type="active site" description="Charge relay system" evidence="5 6">
    <location>
        <position position="430"/>
    </location>
</feature>
<dbReference type="Pfam" id="PF00082">
    <property type="entry name" value="Peptidase_S8"/>
    <property type="match status" value="1"/>
</dbReference>
<proteinExistence type="inferred from homology"/>
<evidence type="ECO:0000256" key="5">
    <source>
        <dbReference type="PIRSR" id="PIRSR615500-1"/>
    </source>
</evidence>
<feature type="signal peptide" evidence="8">
    <location>
        <begin position="1"/>
        <end position="32"/>
    </location>
</feature>
<dbReference type="GO" id="GO:0006508">
    <property type="term" value="P:proteolysis"/>
    <property type="evidence" value="ECO:0007669"/>
    <property type="project" value="UniProtKB-KW"/>
</dbReference>
<dbReference type="PANTHER" id="PTHR43806:SF11">
    <property type="entry name" value="CEREVISIN-RELATED"/>
    <property type="match status" value="1"/>
</dbReference>
<dbReference type="STRING" id="1003195.SCATT_10170"/>
<organism evidence="10 11">
    <name type="scientific">Streptantibioticus cattleyicolor (strain ATCC 35852 / DSM 46488 / JCM 4925 / NBRC 14057 / NRRL 8057)</name>
    <name type="common">Streptomyces cattleya</name>
    <dbReference type="NCBI Taxonomy" id="1003195"/>
    <lineage>
        <taxon>Bacteria</taxon>
        <taxon>Bacillati</taxon>
        <taxon>Actinomycetota</taxon>
        <taxon>Actinomycetes</taxon>
        <taxon>Kitasatosporales</taxon>
        <taxon>Streptomycetaceae</taxon>
        <taxon>Streptantibioticus</taxon>
    </lineage>
</organism>
<dbReference type="KEGG" id="scy:SCATT_10170"/>
<dbReference type="InterPro" id="IPR006311">
    <property type="entry name" value="TAT_signal"/>
</dbReference>
<evidence type="ECO:0000313" key="11">
    <source>
        <dbReference type="Proteomes" id="UP000007842"/>
    </source>
</evidence>
<evidence type="ECO:0000313" key="10">
    <source>
        <dbReference type="EMBL" id="AEW93388.1"/>
    </source>
</evidence>
<keyword evidence="2 6" id="KW-0645">Protease</keyword>
<dbReference type="InterPro" id="IPR000209">
    <property type="entry name" value="Peptidase_S8/S53_dom"/>
</dbReference>
<dbReference type="PROSITE" id="PS00136">
    <property type="entry name" value="SUBTILASE_ASP"/>
    <property type="match status" value="1"/>
</dbReference>
<evidence type="ECO:0000259" key="9">
    <source>
        <dbReference type="Pfam" id="PF00082"/>
    </source>
</evidence>
<feature type="chain" id="PRO_5039043192" evidence="8">
    <location>
        <begin position="33"/>
        <end position="508"/>
    </location>
</feature>
<dbReference type="HOGENOM" id="CLU_011263_17_3_11"/>
<dbReference type="PROSITE" id="PS00138">
    <property type="entry name" value="SUBTILASE_SER"/>
    <property type="match status" value="1"/>
</dbReference>
<dbReference type="OrthoDB" id="9813435at2"/>
<gene>
    <name evidence="10" type="ordered locus">SCATT_10170</name>
</gene>
<evidence type="ECO:0000256" key="6">
    <source>
        <dbReference type="PROSITE-ProRule" id="PRU01240"/>
    </source>
</evidence>
<feature type="active site" description="Charge relay system" evidence="5 6">
    <location>
        <position position="221"/>
    </location>
</feature>
<dbReference type="InterPro" id="IPR023827">
    <property type="entry name" value="Peptidase_S8_Asp-AS"/>
</dbReference>
<evidence type="ECO:0000256" key="8">
    <source>
        <dbReference type="SAM" id="SignalP"/>
    </source>
</evidence>
<accession>G8WNR5</accession>
<dbReference type="SUPFAM" id="SSF52743">
    <property type="entry name" value="Subtilisin-like"/>
    <property type="match status" value="1"/>
</dbReference>
<evidence type="ECO:0000256" key="2">
    <source>
        <dbReference type="ARBA" id="ARBA00022670"/>
    </source>
</evidence>
<dbReference type="InterPro" id="IPR050131">
    <property type="entry name" value="Peptidase_S8_subtilisin-like"/>
</dbReference>
<keyword evidence="4 6" id="KW-0720">Serine protease</keyword>
<keyword evidence="3 6" id="KW-0378">Hydrolase</keyword>
<evidence type="ECO:0000256" key="1">
    <source>
        <dbReference type="ARBA" id="ARBA00011073"/>
    </source>
</evidence>
<dbReference type="KEGG" id="sct:SCAT_1024"/>
<dbReference type="Proteomes" id="UP000007842">
    <property type="component" value="Chromosome"/>
</dbReference>
<keyword evidence="8" id="KW-0732">Signal</keyword>
<name>F8JY06_STREN</name>
<dbReference type="RefSeq" id="WP_014141782.1">
    <property type="nucleotide sequence ID" value="NC_016111.1"/>
</dbReference>
<dbReference type="EMBL" id="CP003219">
    <property type="protein sequence ID" value="AEW93388.1"/>
    <property type="molecule type" value="Genomic_DNA"/>
</dbReference>
<sequence length="508" mass="52202">MAHLPTRRRLPALALGVAAAAALAFLPGVPAAAEHPAGAVPVMSYLVNTAPGHGAVQHAEHAVRALGGTVVTGYEQIGVVVARSADRSFARRMRAVPGVVSAGATRTAPLVSAAATDTGNPKALSAGQLAAALPRGVAAEAGQDPLEPLQWDIRAIHADQAQHVTTGSREVKVGVVDTGVDDTHPDLAPNFDRADSVSCVGGRADTSEGAWRPYAGGGNPHGTHTAGEIAAARNGIGVVGVAPGVRIASIKVDEPGNAMFYPEAVVCAFVWAGEHGISVTNNSYYVDPWYFNCLTDPDQRALVDAVARATRYAERRGTVNVASAGNSKWDLSASSILDTSSPDDGPARPRRIDPHRCLDLPTQLPGVVSVSATGAKALKASYSNYGYGVIDVAGPGGDNTAYQPPQAPATSGLILSTLPGGKYGYMAGTSMAGPHVVGVLALLKSTHPQAGPAELKRLLYKEADATPCPRPYDIDGDGKPDAVCHGTPAYNGFYGHGIVNALKAVTMP</sequence>
<dbReference type="PRINTS" id="PR00723">
    <property type="entry name" value="SUBTILISIN"/>
</dbReference>